<dbReference type="Proteomes" id="UP000691718">
    <property type="component" value="Unassembled WGS sequence"/>
</dbReference>
<dbReference type="EMBL" id="CAJQZP010001531">
    <property type="protein sequence ID" value="CAG5052611.1"/>
    <property type="molecule type" value="Genomic_DNA"/>
</dbReference>
<evidence type="ECO:0000256" key="3">
    <source>
        <dbReference type="ARBA" id="ARBA00004544"/>
    </source>
</evidence>
<name>A0A8S3Y7N5_PARAO</name>
<dbReference type="InterPro" id="IPR008603">
    <property type="entry name" value="DCTN4"/>
</dbReference>
<comment type="subcellular location">
    <subcellularLocation>
        <location evidence="3">Cytoplasm</location>
        <location evidence="3">Cell cortex</location>
    </subcellularLocation>
    <subcellularLocation>
        <location evidence="1">Cytoplasm</location>
        <location evidence="1">Cytoskeleton</location>
        <location evidence="1">Microtubule organizing center</location>
        <location evidence="1">Centrosome</location>
    </subcellularLocation>
    <subcellularLocation>
        <location evidence="2">Cytoplasm</location>
        <location evidence="2">Cytoskeleton</location>
        <location evidence="2">Stress fiber</location>
    </subcellularLocation>
    <subcellularLocation>
        <location evidence="4">Cytoplasm</location>
        <location evidence="4">Myofibril</location>
    </subcellularLocation>
</comment>
<gene>
    <name evidence="16" type="ORF">PAPOLLO_LOCUS25425</name>
</gene>
<comment type="subunit">
    <text evidence="14">Subunit of dynactin, a multiprotein complex part of a tripartite complex with dynein and a adapter, such as BICDL1, BICD2 or HOOK3. The dynactin complex is built around ACTR1A/ACTB filament and consists of an actin-related filament composed of a shoulder domain, a pointed end and a barbed end. Its length is defined by its flexible shoulder domain. The soulder is composed of 2 DCTN1 subunits, 4 DCTN2 and 2 DCTN3. The 4 DCNT2 (via N-terminus) bind the ACTR1A filament and act as molecular rulers to determine the length. The pointed end is important for binding dynein-dynactin cargo adapters. Consists of 4 subunits: ACTR10, DCNT4, DCTN5 and DCTN6. The barbed end is composed of a CAPZA1:CAPZB heterodimers, which binds ACTR1A/ACTB filament and dynactin and stabilizes dynactin. Interacts with ATP7B, but not ATP7A, in a copper-dependent manner. Interacts with ANK2; this interaction is required for localization at costameres. Interacts with N4BP2L1.</text>
</comment>
<dbReference type="GO" id="GO:0030016">
    <property type="term" value="C:myofibril"/>
    <property type="evidence" value="ECO:0007669"/>
    <property type="project" value="UniProtKB-SubCell"/>
</dbReference>
<dbReference type="GO" id="GO:0005869">
    <property type="term" value="C:dynactin complex"/>
    <property type="evidence" value="ECO:0007669"/>
    <property type="project" value="InterPro"/>
</dbReference>
<feature type="region of interest" description="Disordered" evidence="15">
    <location>
        <begin position="48"/>
        <end position="145"/>
    </location>
</feature>
<organism evidence="16 17">
    <name type="scientific">Parnassius apollo</name>
    <name type="common">Apollo butterfly</name>
    <name type="synonym">Papilio apollo</name>
    <dbReference type="NCBI Taxonomy" id="110799"/>
    <lineage>
        <taxon>Eukaryota</taxon>
        <taxon>Metazoa</taxon>
        <taxon>Ecdysozoa</taxon>
        <taxon>Arthropoda</taxon>
        <taxon>Hexapoda</taxon>
        <taxon>Insecta</taxon>
        <taxon>Pterygota</taxon>
        <taxon>Neoptera</taxon>
        <taxon>Endopterygota</taxon>
        <taxon>Lepidoptera</taxon>
        <taxon>Glossata</taxon>
        <taxon>Ditrysia</taxon>
        <taxon>Papilionoidea</taxon>
        <taxon>Papilionidae</taxon>
        <taxon>Parnassiinae</taxon>
        <taxon>Parnassini</taxon>
        <taxon>Parnassius</taxon>
        <taxon>Parnassius</taxon>
    </lineage>
</organism>
<evidence type="ECO:0000256" key="5">
    <source>
        <dbReference type="ARBA" id="ARBA00022490"/>
    </source>
</evidence>
<accession>A0A8S3Y7N5</accession>
<evidence type="ECO:0000256" key="8">
    <source>
        <dbReference type="ARBA" id="ARBA00022843"/>
    </source>
</evidence>
<sequence>MAQKICRRLFLRKLTCLTCASGERCLHYSLPNSYVEFSNPLHIFESLELESETETPPVEVNEENLDRREETDERDSEEQEEEELASETEEQEDNEMDSESEELESEEQEKDELYSETKEQKDNELDSETEELEDRERDSETEEQENWPDYVKYACSCGQLKPITNLYFCRHCLQIRCAFCICHEVDSHYCANCLENMPSSEARLKKNRCSSCFDCPSCFHTLSTRATLAQPRQPTEQGSGDTKVENKQPKKMYYLSCFNCRWTSRDVGIPDQPVASGGWPERANPYATRVNQLLDYYKAIAQQEKQEKLDRERKKFAIRGKYITLTDKTGLTGAMARNIAGLPSSESSSSAIANFTPSQASAEVEELPEEFYTKELNLNQITSMPQRLASPEWQPTHVSRLHPIAKLLSVKRSQRCRVCDHNLTKPEYNPGSIKFKIELLAFYHVPEVKIISYEPIKPGCTSALFLKLTNPTGHEMQIRLMQPEDIPEPEERVEEPKSIEKSLEKSLNLEKDTTWYETLKRKPNLMSDCRITIPDVTLTLAQRDDAAEYDDDATHDANDIILWRKSNKLALRLQVVTSEGARAGSMAGAALALQYRYRNAVPPAAPPRDHTLHAALRLQLGAVCG</sequence>
<dbReference type="OrthoDB" id="283815at2759"/>
<evidence type="ECO:0000256" key="12">
    <source>
        <dbReference type="ARBA" id="ARBA00034776"/>
    </source>
</evidence>
<proteinExistence type="inferred from homology"/>
<feature type="compositionally biased region" description="Acidic residues" evidence="15">
    <location>
        <begin position="125"/>
        <end position="145"/>
    </location>
</feature>
<keyword evidence="17" id="KW-1185">Reference proteome</keyword>
<evidence type="ECO:0000256" key="15">
    <source>
        <dbReference type="SAM" id="MobiDB-lite"/>
    </source>
</evidence>
<comment type="caution">
    <text evidence="16">The sequence shown here is derived from an EMBL/GenBank/DDBJ whole genome shotgun (WGS) entry which is preliminary data.</text>
</comment>
<feature type="compositionally biased region" description="Acidic residues" evidence="15">
    <location>
        <begin position="72"/>
        <end position="110"/>
    </location>
</feature>
<reference evidence="16" key="1">
    <citation type="submission" date="2021-04" db="EMBL/GenBank/DDBJ databases">
        <authorList>
            <person name="Tunstrom K."/>
        </authorList>
    </citation>
    <scope>NUCLEOTIDE SEQUENCE</scope>
</reference>
<dbReference type="GO" id="GO:0005813">
    <property type="term" value="C:centrosome"/>
    <property type="evidence" value="ECO:0007669"/>
    <property type="project" value="UniProtKB-SubCell"/>
</dbReference>
<feature type="compositionally biased region" description="Basic and acidic residues" evidence="15">
    <location>
        <begin position="111"/>
        <end position="124"/>
    </location>
</feature>
<evidence type="ECO:0000256" key="9">
    <source>
        <dbReference type="ARBA" id="ARBA00022990"/>
    </source>
</evidence>
<evidence type="ECO:0000256" key="1">
    <source>
        <dbReference type="ARBA" id="ARBA00004300"/>
    </source>
</evidence>
<dbReference type="GO" id="GO:0001725">
    <property type="term" value="C:stress fiber"/>
    <property type="evidence" value="ECO:0007669"/>
    <property type="project" value="UniProtKB-SubCell"/>
</dbReference>
<evidence type="ECO:0000256" key="7">
    <source>
        <dbReference type="ARBA" id="ARBA00022553"/>
    </source>
</evidence>
<keyword evidence="7" id="KW-0597">Phosphoprotein</keyword>
<dbReference type="PANTHER" id="PTHR13034:SF2">
    <property type="entry name" value="DYNACTIN SUBUNIT 4"/>
    <property type="match status" value="1"/>
</dbReference>
<evidence type="ECO:0000256" key="14">
    <source>
        <dbReference type="ARBA" id="ARBA00093507"/>
    </source>
</evidence>
<dbReference type="AlphaFoldDB" id="A0A8S3Y7N5"/>
<protein>
    <recommendedName>
        <fullName evidence="13">Dynactin subunit 4</fullName>
    </recommendedName>
</protein>
<comment type="similarity">
    <text evidence="12">Belongs to the dynactin subunit 4 family.</text>
</comment>
<keyword evidence="9" id="KW-0007">Acetylation</keyword>
<evidence type="ECO:0000256" key="10">
    <source>
        <dbReference type="ARBA" id="ARBA00023054"/>
    </source>
</evidence>
<evidence type="ECO:0000313" key="16">
    <source>
        <dbReference type="EMBL" id="CAG5052611.1"/>
    </source>
</evidence>
<keyword evidence="11" id="KW-0206">Cytoskeleton</keyword>
<evidence type="ECO:0000256" key="4">
    <source>
        <dbReference type="ARBA" id="ARBA00004657"/>
    </source>
</evidence>
<evidence type="ECO:0000313" key="17">
    <source>
        <dbReference type="Proteomes" id="UP000691718"/>
    </source>
</evidence>
<dbReference type="PANTHER" id="PTHR13034">
    <property type="entry name" value="DYNACTIN P62 SUBUNIT"/>
    <property type="match status" value="1"/>
</dbReference>
<keyword evidence="8" id="KW-0832">Ubl conjugation</keyword>
<evidence type="ECO:0000256" key="2">
    <source>
        <dbReference type="ARBA" id="ARBA00004529"/>
    </source>
</evidence>
<dbReference type="GO" id="GO:0005938">
    <property type="term" value="C:cell cortex"/>
    <property type="evidence" value="ECO:0007669"/>
    <property type="project" value="UniProtKB-SubCell"/>
</dbReference>
<evidence type="ECO:0000256" key="11">
    <source>
        <dbReference type="ARBA" id="ARBA00023212"/>
    </source>
</evidence>
<evidence type="ECO:0000256" key="6">
    <source>
        <dbReference type="ARBA" id="ARBA00022499"/>
    </source>
</evidence>
<keyword evidence="6" id="KW-1017">Isopeptide bond</keyword>
<dbReference type="Pfam" id="PF05502">
    <property type="entry name" value="Dynactin_p62"/>
    <property type="match status" value="2"/>
</dbReference>
<keyword evidence="5" id="KW-0963">Cytoplasm</keyword>
<keyword evidence="10" id="KW-0175">Coiled coil</keyword>
<evidence type="ECO:0000256" key="13">
    <source>
        <dbReference type="ARBA" id="ARBA00034864"/>
    </source>
</evidence>